<evidence type="ECO:0000313" key="4">
    <source>
        <dbReference type="EMBL" id="AMY67380.1"/>
    </source>
</evidence>
<name>A0A159Z0J4_9RHOB</name>
<dbReference type="Pfam" id="PF13808">
    <property type="entry name" value="DDE_Tnp_1_assoc"/>
    <property type="match status" value="1"/>
</dbReference>
<gene>
    <name evidence="4" type="ORF">AKL17_0118</name>
</gene>
<dbReference type="GO" id="GO:0006313">
    <property type="term" value="P:DNA transposition"/>
    <property type="evidence" value="ECO:0007669"/>
    <property type="project" value="InterPro"/>
</dbReference>
<evidence type="ECO:0000259" key="3">
    <source>
        <dbReference type="Pfam" id="PF13808"/>
    </source>
</evidence>
<dbReference type="InterPro" id="IPR051698">
    <property type="entry name" value="Transposase_11-like"/>
</dbReference>
<keyword evidence="5" id="KW-1185">Reference proteome</keyword>
<dbReference type="InterPro" id="IPR032806">
    <property type="entry name" value="YbfD_N"/>
</dbReference>
<feature type="region of interest" description="Disordered" evidence="1">
    <location>
        <begin position="134"/>
        <end position="177"/>
    </location>
</feature>
<reference evidence="4 5" key="1">
    <citation type="submission" date="2015-09" db="EMBL/GenBank/DDBJ databases">
        <title>Complete genome sequence of Defluviimonas alba cai42t isolated from an oilfield in Xinjiang.</title>
        <authorList>
            <person name="Geng S."/>
            <person name="Pan X."/>
            <person name="Wu X."/>
        </authorList>
    </citation>
    <scope>NUCLEOTIDE SEQUENCE [LARGE SCALE GENOMIC DNA]</scope>
    <source>
        <strain evidence="5">cai42</strain>
    </source>
</reference>
<dbReference type="InterPro" id="IPR047647">
    <property type="entry name" value="ISAs1_transpos"/>
</dbReference>
<protein>
    <submittedName>
        <fullName evidence="4">Transposase, IS4 family</fullName>
    </submittedName>
</protein>
<dbReference type="Proteomes" id="UP000076128">
    <property type="component" value="Chromosome"/>
</dbReference>
<dbReference type="STRING" id="1335048.AKL17_0118"/>
<dbReference type="GO" id="GO:0003677">
    <property type="term" value="F:DNA binding"/>
    <property type="evidence" value="ECO:0007669"/>
    <property type="project" value="InterPro"/>
</dbReference>
<dbReference type="PANTHER" id="PTHR30298">
    <property type="entry name" value="H REPEAT-ASSOCIATED PREDICTED TRANSPOSASE"/>
    <property type="match status" value="1"/>
</dbReference>
<feature type="domain" description="Transposase IS4-like" evidence="2">
    <location>
        <begin position="185"/>
        <end position="334"/>
    </location>
</feature>
<proteinExistence type="predicted"/>
<evidence type="ECO:0000256" key="1">
    <source>
        <dbReference type="SAM" id="MobiDB-lite"/>
    </source>
</evidence>
<feature type="compositionally biased region" description="Basic residues" evidence="1">
    <location>
        <begin position="154"/>
        <end position="173"/>
    </location>
</feature>
<feature type="domain" description="H repeat-associated protein N-terminal" evidence="3">
    <location>
        <begin position="6"/>
        <end position="91"/>
    </location>
</feature>
<evidence type="ECO:0000313" key="5">
    <source>
        <dbReference type="Proteomes" id="UP000076128"/>
    </source>
</evidence>
<accession>A0A159Z0J4</accession>
<evidence type="ECO:0000259" key="2">
    <source>
        <dbReference type="Pfam" id="PF01609"/>
    </source>
</evidence>
<dbReference type="AlphaFoldDB" id="A0A159Z0J4"/>
<dbReference type="PANTHER" id="PTHR30298:SF0">
    <property type="entry name" value="PROTEIN YBFL-RELATED"/>
    <property type="match status" value="1"/>
</dbReference>
<dbReference type="PATRIC" id="fig|1335048.3.peg.124"/>
<dbReference type="GO" id="GO:0004803">
    <property type="term" value="F:transposase activity"/>
    <property type="evidence" value="ECO:0007669"/>
    <property type="project" value="InterPro"/>
</dbReference>
<dbReference type="Pfam" id="PF01609">
    <property type="entry name" value="DDE_Tnp_1"/>
    <property type="match status" value="1"/>
</dbReference>
<dbReference type="EMBL" id="CP012661">
    <property type="protein sequence ID" value="AMY67380.1"/>
    <property type="molecule type" value="Genomic_DNA"/>
</dbReference>
<dbReference type="NCBIfam" id="NF033564">
    <property type="entry name" value="transpos_ISAs1"/>
    <property type="match status" value="2"/>
</dbReference>
<organism evidence="4 5">
    <name type="scientific">Frigidibacter mobilis</name>
    <dbReference type="NCBI Taxonomy" id="1335048"/>
    <lineage>
        <taxon>Bacteria</taxon>
        <taxon>Pseudomonadati</taxon>
        <taxon>Pseudomonadota</taxon>
        <taxon>Alphaproteobacteria</taxon>
        <taxon>Rhodobacterales</taxon>
        <taxon>Paracoccaceae</taxon>
        <taxon>Frigidibacter</taxon>
    </lineage>
</organism>
<sequence>MPTLISILRDVADPRRGNAQRHELLDILVIALVASVCGAESCVDFAEFAVDREPLLREFLILENGLPSHDTFSRVFRLLDPQAFGQAFGAFLAELGAEGAGVLAIDGKTLRRSFDPAAGRSALHVVTAFGQRRGSASGNGRWRRRERDHGGPRAARHPGARWRAGHRRCHPRPGRYGAAGAGPGRDYLFALKANRPAMLAEVAAFFADPPEALAAHTTTEADHGRIETRHHRVTHCVDWIFGDRAEPGAPAMPGLATLACVIATRDGGPPSTRYYLSSARLAPQAFAAAVRAHWAIENSLHWVLDVTFDEDRARNRADNGPENLAILRRLALNILNTALPEMPVSRKRKRAGWSDNFARSIIGQMR</sequence>
<dbReference type="InterPro" id="IPR002559">
    <property type="entry name" value="Transposase_11"/>
</dbReference>
<dbReference type="KEGG" id="daa:AKL17_0118"/>